<evidence type="ECO:0000313" key="11">
    <source>
        <dbReference type="Proteomes" id="UP000294850"/>
    </source>
</evidence>
<dbReference type="InterPro" id="IPR001100">
    <property type="entry name" value="Pyr_nuc-diS_OxRdtase"/>
</dbReference>
<dbReference type="Proteomes" id="UP000294850">
    <property type="component" value="Unassembled WGS sequence"/>
</dbReference>
<reference evidence="10 11" key="1">
    <citation type="submission" date="2019-03" db="EMBL/GenBank/DDBJ databases">
        <title>Dyadobacter AR-3-6 sp. nov., isolated from arctic soil.</title>
        <authorList>
            <person name="Chaudhary D.K."/>
        </authorList>
    </citation>
    <scope>NUCLEOTIDE SEQUENCE [LARGE SCALE GENOMIC DNA]</scope>
    <source>
        <strain evidence="10 11">AR-3-6</strain>
    </source>
</reference>
<evidence type="ECO:0000256" key="3">
    <source>
        <dbReference type="ARBA" id="ARBA00022827"/>
    </source>
</evidence>
<keyword evidence="4" id="KW-0560">Oxidoreductase</keyword>
<dbReference type="Gene3D" id="3.50.50.60">
    <property type="entry name" value="FAD/NAD(P)-binding domain"/>
    <property type="match status" value="2"/>
</dbReference>
<evidence type="ECO:0000256" key="4">
    <source>
        <dbReference type="ARBA" id="ARBA00023002"/>
    </source>
</evidence>
<dbReference type="SUPFAM" id="SSF55424">
    <property type="entry name" value="FAD/NAD-linked reductases, dimerisation (C-terminal) domain"/>
    <property type="match status" value="1"/>
</dbReference>
<feature type="binding site" evidence="6">
    <location>
        <begin position="180"/>
        <end position="187"/>
    </location>
    <ligand>
        <name>NAD(+)</name>
        <dbReference type="ChEBI" id="CHEBI:57540"/>
    </ligand>
</feature>
<dbReference type="InterPro" id="IPR016156">
    <property type="entry name" value="FAD/NAD-linked_Rdtase_dimer_sf"/>
</dbReference>
<keyword evidence="6" id="KW-0547">Nucleotide-binding</keyword>
<dbReference type="InterPro" id="IPR023753">
    <property type="entry name" value="FAD/NAD-binding_dom"/>
</dbReference>
<feature type="domain" description="FAD/NAD(P)-binding" evidence="9">
    <location>
        <begin position="4"/>
        <end position="322"/>
    </location>
</feature>
<keyword evidence="6" id="KW-0520">NAD</keyword>
<feature type="disulfide bond" description="Redox-active" evidence="7">
    <location>
        <begin position="41"/>
        <end position="46"/>
    </location>
</feature>
<dbReference type="Pfam" id="PF02852">
    <property type="entry name" value="Pyr_redox_dim"/>
    <property type="match status" value="1"/>
</dbReference>
<sequence length="460" mass="50340">MKKYDAIVIGAGQAGRPLSKKLAESGLNTLLIEKRWVGGTCVNDGCSPTKAMIASAKAAWTAANSKKLGLTVTEFKVDLKTILKRKDDIVHMMRKNSEEGIEETENLDLIYGTATFSGEKQITVSLNDGGQEEFKAEMIFINTGAKPSVPDIEGLSEINYLDSTSILDIQEIPEHLLIVGGGYIGLEFGQMFKRLGSKVTIIIPSDRLIPKEDEDISQEMEKIFELEEIEIYTKTKVTSFKQSAKAIVASIDVDGNARTLKFSHVLIATGRIPQTADLKLELTDVETDEEGHIKVNEFLETSSKGIYALGDVKGGPAFTHISFDDYRVIRTNLLENGQASIKNRLVPYCMFTDPQLGRIGITEQDAIEKGLDILIPSMPNSSVARSIETGDERGMIKAVVDAKTGKILGASVLAEQGGEIVSILQMAMMGGITYEQIMESVFAHPTYAESLNNLFMTIEK</sequence>
<feature type="domain" description="Pyridine nucleotide-disulphide oxidoreductase dimerisation" evidence="8">
    <location>
        <begin position="346"/>
        <end position="453"/>
    </location>
</feature>
<dbReference type="PANTHER" id="PTHR43014:SF2">
    <property type="entry name" value="MERCURIC REDUCTASE"/>
    <property type="match status" value="1"/>
</dbReference>
<dbReference type="SUPFAM" id="SSF51905">
    <property type="entry name" value="FAD/NAD(P)-binding domain"/>
    <property type="match status" value="1"/>
</dbReference>
<evidence type="ECO:0000259" key="9">
    <source>
        <dbReference type="Pfam" id="PF07992"/>
    </source>
</evidence>
<keyword evidence="2" id="KW-0285">Flavoprotein</keyword>
<comment type="caution">
    <text evidence="10">The sequence shown here is derived from an EMBL/GenBank/DDBJ whole genome shotgun (WGS) entry which is preliminary data.</text>
</comment>
<evidence type="ECO:0000256" key="2">
    <source>
        <dbReference type="ARBA" id="ARBA00022630"/>
    </source>
</evidence>
<dbReference type="GO" id="GO:0003955">
    <property type="term" value="F:NAD(P)H dehydrogenase (quinone) activity"/>
    <property type="evidence" value="ECO:0007669"/>
    <property type="project" value="TreeGrafter"/>
</dbReference>
<evidence type="ECO:0000256" key="5">
    <source>
        <dbReference type="PIRSR" id="PIRSR000350-2"/>
    </source>
</evidence>
<dbReference type="PRINTS" id="PR00411">
    <property type="entry name" value="PNDRDTASEI"/>
</dbReference>
<accession>A0A4R5DSP5</accession>
<dbReference type="InterPro" id="IPR004099">
    <property type="entry name" value="Pyr_nucl-diS_OxRdtase_dimer"/>
</dbReference>
<evidence type="ECO:0000256" key="7">
    <source>
        <dbReference type="PIRSR" id="PIRSR000350-4"/>
    </source>
</evidence>
<name>A0A4R5DSP5_9BACT</name>
<organism evidence="10 11">
    <name type="scientific">Dyadobacter psychrotolerans</name>
    <dbReference type="NCBI Taxonomy" id="2541721"/>
    <lineage>
        <taxon>Bacteria</taxon>
        <taxon>Pseudomonadati</taxon>
        <taxon>Bacteroidota</taxon>
        <taxon>Cytophagia</taxon>
        <taxon>Cytophagales</taxon>
        <taxon>Spirosomataceae</taxon>
        <taxon>Dyadobacter</taxon>
    </lineage>
</organism>
<dbReference type="Pfam" id="PF07992">
    <property type="entry name" value="Pyr_redox_2"/>
    <property type="match status" value="1"/>
</dbReference>
<comment type="cofactor">
    <cofactor evidence="6">
        <name>FAD</name>
        <dbReference type="ChEBI" id="CHEBI:57692"/>
    </cofactor>
    <text evidence="6">Binds 1 FAD per subunit.</text>
</comment>
<evidence type="ECO:0000256" key="6">
    <source>
        <dbReference type="PIRSR" id="PIRSR000350-3"/>
    </source>
</evidence>
<dbReference type="AlphaFoldDB" id="A0A4R5DSP5"/>
<keyword evidence="11" id="KW-1185">Reference proteome</keyword>
<protein>
    <submittedName>
        <fullName evidence="10">Mercuric reductase</fullName>
    </submittedName>
</protein>
<feature type="binding site" evidence="6">
    <location>
        <position position="311"/>
    </location>
    <ligand>
        <name>FAD</name>
        <dbReference type="ChEBI" id="CHEBI:57692"/>
    </ligand>
</feature>
<dbReference type="Gene3D" id="3.30.390.30">
    <property type="match status" value="1"/>
</dbReference>
<feature type="active site" description="Proton acceptor" evidence="5">
    <location>
        <position position="444"/>
    </location>
</feature>
<keyword evidence="3 6" id="KW-0274">FAD</keyword>
<evidence type="ECO:0000259" key="8">
    <source>
        <dbReference type="Pfam" id="PF02852"/>
    </source>
</evidence>
<dbReference type="GO" id="GO:0050660">
    <property type="term" value="F:flavin adenine dinucleotide binding"/>
    <property type="evidence" value="ECO:0007669"/>
    <property type="project" value="TreeGrafter"/>
</dbReference>
<dbReference type="RefSeq" id="WP_131958637.1">
    <property type="nucleotide sequence ID" value="NZ_SMFL01000004.1"/>
</dbReference>
<dbReference type="PIRSF" id="PIRSF000350">
    <property type="entry name" value="Mercury_reductase_MerA"/>
    <property type="match status" value="1"/>
</dbReference>
<evidence type="ECO:0000256" key="1">
    <source>
        <dbReference type="ARBA" id="ARBA00007532"/>
    </source>
</evidence>
<comment type="similarity">
    <text evidence="1">Belongs to the class-I pyridine nucleotide-disulfide oxidoreductase family.</text>
</comment>
<dbReference type="PANTHER" id="PTHR43014">
    <property type="entry name" value="MERCURIC REDUCTASE"/>
    <property type="match status" value="1"/>
</dbReference>
<feature type="binding site" evidence="6">
    <location>
        <position position="50"/>
    </location>
    <ligand>
        <name>FAD</name>
        <dbReference type="ChEBI" id="CHEBI:57692"/>
    </ligand>
</feature>
<proteinExistence type="inferred from homology"/>
<evidence type="ECO:0000313" key="10">
    <source>
        <dbReference type="EMBL" id="TDE15374.1"/>
    </source>
</evidence>
<feature type="binding site" evidence="6">
    <location>
        <position position="270"/>
    </location>
    <ligand>
        <name>NAD(+)</name>
        <dbReference type="ChEBI" id="CHEBI:57540"/>
    </ligand>
</feature>
<dbReference type="OrthoDB" id="9800167at2"/>
<gene>
    <name evidence="10" type="ORF">E0F88_12740</name>
</gene>
<dbReference type="EMBL" id="SMFL01000004">
    <property type="protein sequence ID" value="TDE15374.1"/>
    <property type="molecule type" value="Genomic_DNA"/>
</dbReference>
<dbReference type="FunFam" id="3.30.390.30:FF:000001">
    <property type="entry name" value="Dihydrolipoyl dehydrogenase"/>
    <property type="match status" value="1"/>
</dbReference>
<dbReference type="PRINTS" id="PR00368">
    <property type="entry name" value="FADPNR"/>
</dbReference>
<dbReference type="InterPro" id="IPR036188">
    <property type="entry name" value="FAD/NAD-bd_sf"/>
</dbReference>